<dbReference type="FunFam" id="3.20.20.300:FF:000006">
    <property type="entry name" value="Beta-glucosidase H"/>
    <property type="match status" value="1"/>
</dbReference>
<sequence>MASIDVEDILPKLTTREKVELLSGVDFWHTKSFPQYGVPSLRLSDGPNGVRGQRNFCGTPGAVLPCGTGLGATWDQDLLFRAGKLMSDEAKAKGAHVILGPCINMQRGPLGGRGFESISEDPVLAGLAAAALTSGLQSEGVAGCIKHFVCNDQEHQRSLYDAQVTQRALREIYLLPFQIVARDANPKMFMTSYNKVNGTHASESKGLLQDVLRDEWKWDGAIVSDWFGTYSTSEAINTGLDLEMPGPTRFRGNALGHAISSGKISLNTLDERARAMLKLVDRCAPSGIKERAEEIELNTPETSSLLRKLASDSIVLLKNNNRLLPLSKNKSTVVIGPNAKVSIFCGGGSSALEPYYAITPFDGIVSKLGCSDLKYTVGAYSHKELPLLGNMLKSLEGKPGVSFSAYLDPPSVPSRNRVDYKIVKKTDMFLFDYLCPQDTTGLWYADIEGFMTPEMDGEFELGLCVYGTGRLFVDGVLVVDNATKQRQGTVFFGCGTVEEIGIVQVKKNQTYHVKVEFGSAATNTLGAGGVVRFGGGGVRLGGAFKIDPMEEIERAVALTRDAEQVVICCGLNADWEGEGNDRQDMSLPGHLDTLISRVTKCNPNTVVVLQAGSPVEMPWIYNVPAVLQAWYGGNECGNAIADILFGDINPSGKLPLTFPKRLKDNPTYLHYKSERGRTLYGEDIYIGYRYYEALELDVLFPFGHGLSYTTFAFSELRISKDDKTGIFKISCLVTNTGTVAGAEVVQLYIAQRNPSIRRPEKELKGFSKVFLEPGEKKEVSVRMEIKYAVSFWDEAKNRWVAERDTYKVLVGSTSALSGDALRGSFEMDRTWWWNGL</sequence>
<dbReference type="EC" id="3.2.1.21" evidence="4"/>
<evidence type="ECO:0000256" key="13">
    <source>
        <dbReference type="ARBA" id="ARBA00041603"/>
    </source>
</evidence>
<dbReference type="PROSITE" id="PS51820">
    <property type="entry name" value="PA14"/>
    <property type="match status" value="1"/>
</dbReference>
<comment type="pathway">
    <text evidence="2">Glycan metabolism; cellulose degradation.</text>
</comment>
<dbReference type="Pfam" id="PF07691">
    <property type="entry name" value="PA14"/>
    <property type="match status" value="1"/>
</dbReference>
<dbReference type="OrthoDB" id="47059at2759"/>
<evidence type="ECO:0000313" key="16">
    <source>
        <dbReference type="EMBL" id="CZR68715.1"/>
    </source>
</evidence>
<evidence type="ECO:0000256" key="10">
    <source>
        <dbReference type="ARBA" id="ARBA00023326"/>
    </source>
</evidence>
<dbReference type="Pfam" id="PF00933">
    <property type="entry name" value="Glyco_hydro_3"/>
    <property type="match status" value="1"/>
</dbReference>
<evidence type="ECO:0000256" key="4">
    <source>
        <dbReference type="ARBA" id="ARBA00012744"/>
    </source>
</evidence>
<dbReference type="AlphaFoldDB" id="A0A1L7XUM3"/>
<dbReference type="GO" id="GO:0030245">
    <property type="term" value="P:cellulose catabolic process"/>
    <property type="evidence" value="ECO:0007669"/>
    <property type="project" value="UniProtKB-KW"/>
</dbReference>
<name>A0A1L7XUM3_9HELO</name>
<dbReference type="Pfam" id="PF14310">
    <property type="entry name" value="Fn3-like"/>
    <property type="match status" value="1"/>
</dbReference>
<dbReference type="Gene3D" id="2.60.40.10">
    <property type="entry name" value="Immunoglobulins"/>
    <property type="match status" value="1"/>
</dbReference>
<evidence type="ECO:0000259" key="15">
    <source>
        <dbReference type="PROSITE" id="PS51820"/>
    </source>
</evidence>
<evidence type="ECO:0000256" key="2">
    <source>
        <dbReference type="ARBA" id="ARBA00004987"/>
    </source>
</evidence>
<reference evidence="16 17" key="1">
    <citation type="submission" date="2016-03" db="EMBL/GenBank/DDBJ databases">
        <authorList>
            <person name="Ploux O."/>
        </authorList>
    </citation>
    <scope>NUCLEOTIDE SEQUENCE [LARGE SCALE GENOMIC DNA]</scope>
    <source>
        <strain evidence="16 17">UAMH 11012</strain>
    </source>
</reference>
<evidence type="ECO:0000256" key="11">
    <source>
        <dbReference type="ARBA" id="ARBA00039569"/>
    </source>
</evidence>
<evidence type="ECO:0000256" key="9">
    <source>
        <dbReference type="ARBA" id="ARBA00023295"/>
    </source>
</evidence>
<dbReference type="InterPro" id="IPR013783">
    <property type="entry name" value="Ig-like_fold"/>
</dbReference>
<keyword evidence="10" id="KW-0624">Polysaccharide degradation</keyword>
<evidence type="ECO:0000256" key="14">
    <source>
        <dbReference type="ARBA" id="ARBA00041809"/>
    </source>
</evidence>
<dbReference type="InterPro" id="IPR011658">
    <property type="entry name" value="PA14_dom"/>
</dbReference>
<dbReference type="InterPro" id="IPR026891">
    <property type="entry name" value="Fn3-like"/>
</dbReference>
<evidence type="ECO:0000256" key="5">
    <source>
        <dbReference type="ARBA" id="ARBA00022801"/>
    </source>
</evidence>
<dbReference type="PANTHER" id="PTHR42715:SF27">
    <property type="entry name" value="BETA-GLUCOSIDASE-RELATED"/>
    <property type="match status" value="1"/>
</dbReference>
<gene>
    <name evidence="16" type="ORF">PAC_18614</name>
</gene>
<evidence type="ECO:0000256" key="8">
    <source>
        <dbReference type="ARBA" id="ARBA00023277"/>
    </source>
</evidence>
<dbReference type="InterPro" id="IPR036962">
    <property type="entry name" value="Glyco_hydro_3_N_sf"/>
</dbReference>
<dbReference type="InterPro" id="IPR002772">
    <property type="entry name" value="Glyco_hydro_3_C"/>
</dbReference>
<protein>
    <recommendedName>
        <fullName evidence="11">Probable beta-glucosidase I</fullName>
        <ecNumber evidence="4">3.2.1.21</ecNumber>
    </recommendedName>
    <alternativeName>
        <fullName evidence="12">Beta-D-glucoside glucohydrolase I</fullName>
    </alternativeName>
    <alternativeName>
        <fullName evidence="13">Cellobiase I</fullName>
    </alternativeName>
    <alternativeName>
        <fullName evidence="14">Gentiobiase I</fullName>
    </alternativeName>
</protein>
<dbReference type="EMBL" id="FJOG01000059">
    <property type="protein sequence ID" value="CZR68715.1"/>
    <property type="molecule type" value="Genomic_DNA"/>
</dbReference>
<dbReference type="InterPro" id="IPR036881">
    <property type="entry name" value="Glyco_hydro_3_C_sf"/>
</dbReference>
<feature type="domain" description="PA14" evidence="15">
    <location>
        <begin position="396"/>
        <end position="556"/>
    </location>
</feature>
<keyword evidence="5" id="KW-0378">Hydrolase</keyword>
<comment type="similarity">
    <text evidence="3">Belongs to the glycosyl hydrolase 3 family.</text>
</comment>
<dbReference type="SUPFAM" id="SSF52279">
    <property type="entry name" value="Beta-D-glucan exohydrolase, C-terminal domain"/>
    <property type="match status" value="1"/>
</dbReference>
<dbReference type="PRINTS" id="PR00133">
    <property type="entry name" value="GLHYDRLASE3"/>
</dbReference>
<dbReference type="Gene3D" id="2.60.120.260">
    <property type="entry name" value="Galactose-binding domain-like"/>
    <property type="match status" value="1"/>
</dbReference>
<dbReference type="Proteomes" id="UP000184330">
    <property type="component" value="Unassembled WGS sequence"/>
</dbReference>
<dbReference type="InterPro" id="IPR050288">
    <property type="entry name" value="Cellulose_deg_GH3"/>
</dbReference>
<organism evidence="16 17">
    <name type="scientific">Phialocephala subalpina</name>
    <dbReference type="NCBI Taxonomy" id="576137"/>
    <lineage>
        <taxon>Eukaryota</taxon>
        <taxon>Fungi</taxon>
        <taxon>Dikarya</taxon>
        <taxon>Ascomycota</taxon>
        <taxon>Pezizomycotina</taxon>
        <taxon>Leotiomycetes</taxon>
        <taxon>Helotiales</taxon>
        <taxon>Mollisiaceae</taxon>
        <taxon>Phialocephala</taxon>
        <taxon>Phialocephala fortinii species complex</taxon>
    </lineage>
</organism>
<dbReference type="InterPro" id="IPR017853">
    <property type="entry name" value="GH"/>
</dbReference>
<keyword evidence="8" id="KW-0119">Carbohydrate metabolism</keyword>
<dbReference type="STRING" id="576137.A0A1L7XUM3"/>
<evidence type="ECO:0000256" key="7">
    <source>
        <dbReference type="ARBA" id="ARBA00023180"/>
    </source>
</evidence>
<accession>A0A1L7XUM3</accession>
<dbReference type="Gene3D" id="3.20.20.300">
    <property type="entry name" value="Glycoside hydrolase, family 3, N-terminal domain"/>
    <property type="match status" value="1"/>
</dbReference>
<proteinExistence type="inferred from homology"/>
<evidence type="ECO:0000256" key="12">
    <source>
        <dbReference type="ARBA" id="ARBA00041279"/>
    </source>
</evidence>
<dbReference type="InterPro" id="IPR037524">
    <property type="entry name" value="PA14/GLEYA"/>
</dbReference>
<dbReference type="PANTHER" id="PTHR42715">
    <property type="entry name" value="BETA-GLUCOSIDASE"/>
    <property type="match status" value="1"/>
</dbReference>
<dbReference type="SMART" id="SM01217">
    <property type="entry name" value="Fn3_like"/>
    <property type="match status" value="1"/>
</dbReference>
<keyword evidence="9" id="KW-0326">Glycosidase</keyword>
<dbReference type="GO" id="GO:0008422">
    <property type="term" value="F:beta-glucosidase activity"/>
    <property type="evidence" value="ECO:0007669"/>
    <property type="project" value="UniProtKB-EC"/>
</dbReference>
<dbReference type="SUPFAM" id="SSF51445">
    <property type="entry name" value="(Trans)glycosidases"/>
    <property type="match status" value="1"/>
</dbReference>
<keyword evidence="7" id="KW-0325">Glycoprotein</keyword>
<dbReference type="SMART" id="SM00758">
    <property type="entry name" value="PA14"/>
    <property type="match status" value="1"/>
</dbReference>
<dbReference type="FunFam" id="2.60.40.10:FF:000495">
    <property type="entry name" value="Periplasmic beta-glucosidase"/>
    <property type="match status" value="1"/>
</dbReference>
<keyword evidence="17" id="KW-1185">Reference proteome</keyword>
<comment type="catalytic activity">
    <reaction evidence="1">
        <text>Hydrolysis of terminal, non-reducing beta-D-glucosyl residues with release of beta-D-glucose.</text>
        <dbReference type="EC" id="3.2.1.21"/>
    </reaction>
</comment>
<dbReference type="Pfam" id="PF01915">
    <property type="entry name" value="Glyco_hydro_3_C"/>
    <property type="match status" value="1"/>
</dbReference>
<evidence type="ECO:0000256" key="6">
    <source>
        <dbReference type="ARBA" id="ARBA00023001"/>
    </source>
</evidence>
<evidence type="ECO:0000313" key="17">
    <source>
        <dbReference type="Proteomes" id="UP000184330"/>
    </source>
</evidence>
<dbReference type="InterPro" id="IPR001764">
    <property type="entry name" value="Glyco_hydro_3_N"/>
</dbReference>
<evidence type="ECO:0000256" key="1">
    <source>
        <dbReference type="ARBA" id="ARBA00000448"/>
    </source>
</evidence>
<keyword evidence="6" id="KW-0136">Cellulose degradation</keyword>
<evidence type="ECO:0000256" key="3">
    <source>
        <dbReference type="ARBA" id="ARBA00005336"/>
    </source>
</evidence>
<dbReference type="Gene3D" id="3.40.50.1700">
    <property type="entry name" value="Glycoside hydrolase family 3 C-terminal domain"/>
    <property type="match status" value="1"/>
</dbReference>